<dbReference type="CDD" id="cd02968">
    <property type="entry name" value="SCO"/>
    <property type="match status" value="1"/>
</dbReference>
<dbReference type="Proteomes" id="UP001500523">
    <property type="component" value="Unassembled WGS sequence"/>
</dbReference>
<dbReference type="Pfam" id="PF02630">
    <property type="entry name" value="SCO1-SenC"/>
    <property type="match status" value="1"/>
</dbReference>
<evidence type="ECO:0000313" key="3">
    <source>
        <dbReference type="EMBL" id="GAA3694781.1"/>
    </source>
</evidence>
<dbReference type="InterPro" id="IPR036249">
    <property type="entry name" value="Thioredoxin-like_sf"/>
</dbReference>
<accession>A0ABP7CVD5</accession>
<comment type="similarity">
    <text evidence="1">Belongs to the SCO1/2 family.</text>
</comment>
<dbReference type="EMBL" id="BAABBF010000001">
    <property type="protein sequence ID" value="GAA3694781.1"/>
    <property type="molecule type" value="Genomic_DNA"/>
</dbReference>
<organism evidence="3 4">
    <name type="scientific">Sphingomonas cynarae</name>
    <dbReference type="NCBI Taxonomy" id="930197"/>
    <lineage>
        <taxon>Bacteria</taxon>
        <taxon>Pseudomonadati</taxon>
        <taxon>Pseudomonadota</taxon>
        <taxon>Alphaproteobacteria</taxon>
        <taxon>Sphingomonadales</taxon>
        <taxon>Sphingomonadaceae</taxon>
        <taxon>Sphingomonas</taxon>
    </lineage>
</organism>
<sequence length="204" mass="21707">MTMRRTPSFLSAVCLAPCLAVLCLASCQSGTATDARPPLAGAKIGGPFALIDENGRPVTDRSFAGKYRVMYFGYTYCPDVCPVDVQTIAQGLAELEKRDPALAARVVPIFVTVDPARDTPAVLKQFTAAFSPRLVGLTGSPQAVAQAEKAYAVYASKGLASPGGYLVNHSRQTYLMDPDNRPLALVPQDETPAAVADTIEKWAK</sequence>
<dbReference type="Gene3D" id="3.40.30.10">
    <property type="entry name" value="Glutaredoxin"/>
    <property type="match status" value="1"/>
</dbReference>
<feature type="signal peptide" evidence="2">
    <location>
        <begin position="1"/>
        <end position="25"/>
    </location>
</feature>
<dbReference type="PANTHER" id="PTHR12151:SF25">
    <property type="entry name" value="LINALOOL DEHYDRATASE_ISOMERASE DOMAIN-CONTAINING PROTEIN"/>
    <property type="match status" value="1"/>
</dbReference>
<keyword evidence="4" id="KW-1185">Reference proteome</keyword>
<feature type="chain" id="PRO_5045589084" evidence="2">
    <location>
        <begin position="26"/>
        <end position="204"/>
    </location>
</feature>
<name>A0ABP7CVD5_9SPHN</name>
<evidence type="ECO:0000256" key="1">
    <source>
        <dbReference type="ARBA" id="ARBA00010996"/>
    </source>
</evidence>
<keyword evidence="2" id="KW-0732">Signal</keyword>
<evidence type="ECO:0000256" key="2">
    <source>
        <dbReference type="SAM" id="SignalP"/>
    </source>
</evidence>
<dbReference type="PANTHER" id="PTHR12151">
    <property type="entry name" value="ELECTRON TRANSPORT PROTIN SCO1/SENC FAMILY MEMBER"/>
    <property type="match status" value="1"/>
</dbReference>
<dbReference type="InterPro" id="IPR003782">
    <property type="entry name" value="SCO1/SenC"/>
</dbReference>
<reference evidence="4" key="1">
    <citation type="journal article" date="2019" name="Int. J. Syst. Evol. Microbiol.">
        <title>The Global Catalogue of Microorganisms (GCM) 10K type strain sequencing project: providing services to taxonomists for standard genome sequencing and annotation.</title>
        <authorList>
            <consortium name="The Broad Institute Genomics Platform"/>
            <consortium name="The Broad Institute Genome Sequencing Center for Infectious Disease"/>
            <person name="Wu L."/>
            <person name="Ma J."/>
        </authorList>
    </citation>
    <scope>NUCLEOTIDE SEQUENCE [LARGE SCALE GENOMIC DNA]</scope>
    <source>
        <strain evidence="4">JCM 17498</strain>
    </source>
</reference>
<comment type="caution">
    <text evidence="3">The sequence shown here is derived from an EMBL/GenBank/DDBJ whole genome shotgun (WGS) entry which is preliminary data.</text>
</comment>
<protein>
    <submittedName>
        <fullName evidence="3">SCO family protein</fullName>
    </submittedName>
</protein>
<dbReference type="SUPFAM" id="SSF52833">
    <property type="entry name" value="Thioredoxin-like"/>
    <property type="match status" value="1"/>
</dbReference>
<proteinExistence type="inferred from homology"/>
<evidence type="ECO:0000313" key="4">
    <source>
        <dbReference type="Proteomes" id="UP001500523"/>
    </source>
</evidence>
<gene>
    <name evidence="3" type="ORF">GCM10022268_01920</name>
</gene>